<evidence type="ECO:0000313" key="1">
    <source>
        <dbReference type="EMBL" id="TDE51551.1"/>
    </source>
</evidence>
<comment type="caution">
    <text evidence="1">The sequence shown here is derived from an EMBL/GenBank/DDBJ whole genome shotgun (WGS) entry which is preliminary data.</text>
</comment>
<organism evidence="1 2">
    <name type="scientific">Nonomuraea mesophila</name>
    <dbReference type="NCBI Taxonomy" id="2530382"/>
    <lineage>
        <taxon>Bacteria</taxon>
        <taxon>Bacillati</taxon>
        <taxon>Actinomycetota</taxon>
        <taxon>Actinomycetes</taxon>
        <taxon>Streptosporangiales</taxon>
        <taxon>Streptosporangiaceae</taxon>
        <taxon>Nonomuraea</taxon>
    </lineage>
</organism>
<dbReference type="Pfam" id="PF20062">
    <property type="entry name" value="DUF6461"/>
    <property type="match status" value="1"/>
</dbReference>
<name>A0A4R5FJ19_9ACTN</name>
<keyword evidence="2" id="KW-1185">Reference proteome</keyword>
<dbReference type="RefSeq" id="WP_132631526.1">
    <property type="nucleotide sequence ID" value="NZ_SMLD01000042.1"/>
</dbReference>
<sequence>MDPVDEHVAVLHEAGLPRELCLTWCQAGDLEEVARDFGADPAGGLWADPDELEELEEEYRDRGGLLQLTAMDGWVVALEPQGFEGVRNVVLTRLSRSGQALSVYWNVEMDSAVSYAVGGRVLTTFDLVNPDERTGEDPHALDHLLSRAGLTGGLPTQARKARVLALGELLSGRTLTPRWLRAPQLVFALTDPRPDALVPSSCLNPRMPFLDEPAFARILAAPSVACAPDIVRMVVAAALPVSALEDGIGGGGGRGRGAR</sequence>
<dbReference type="EMBL" id="SMLD01000042">
    <property type="protein sequence ID" value="TDE51551.1"/>
    <property type="molecule type" value="Genomic_DNA"/>
</dbReference>
<reference evidence="1 2" key="1">
    <citation type="submission" date="2019-03" db="EMBL/GenBank/DDBJ databases">
        <title>Draft genome sequences of novel Actinobacteria.</title>
        <authorList>
            <person name="Sahin N."/>
            <person name="Ay H."/>
            <person name="Saygin H."/>
        </authorList>
    </citation>
    <scope>NUCLEOTIDE SEQUENCE [LARGE SCALE GENOMIC DNA]</scope>
    <source>
        <strain evidence="1 2">6K102</strain>
    </source>
</reference>
<proteinExistence type="predicted"/>
<dbReference type="Proteomes" id="UP000295136">
    <property type="component" value="Unassembled WGS sequence"/>
</dbReference>
<dbReference type="AlphaFoldDB" id="A0A4R5FJ19"/>
<evidence type="ECO:0000313" key="2">
    <source>
        <dbReference type="Proteomes" id="UP000295136"/>
    </source>
</evidence>
<gene>
    <name evidence="1" type="ORF">E1295_18275</name>
</gene>
<protein>
    <submittedName>
        <fullName evidence="1">Uncharacterized protein</fullName>
    </submittedName>
</protein>
<accession>A0A4R5FJ19</accession>
<dbReference type="InterPro" id="IPR045592">
    <property type="entry name" value="DUF6461"/>
</dbReference>